<protein>
    <recommendedName>
        <fullName evidence="7">Small-conductance mechanosensitive channel</fullName>
    </recommendedName>
</protein>
<keyword evidence="6 7" id="KW-0472">Membrane</keyword>
<feature type="domain" description="Mechanosensitive ion channel MscS" evidence="8">
    <location>
        <begin position="106"/>
        <end position="172"/>
    </location>
</feature>
<comment type="function">
    <text evidence="7">Mechanosensitive channel that participates in the regulation of osmotic pressure changes within the cell, opening in response to stretch forces in the membrane lipid bilayer, without the need for other proteins. Contributes to normal resistance to hypoosmotic shock. Forms an ion channel of 1.0 nanosiemens conductance with a slight preference for anions.</text>
</comment>
<keyword evidence="11" id="KW-1185">Reference proteome</keyword>
<dbReference type="OrthoDB" id="9809206at2"/>
<dbReference type="Pfam" id="PF05552">
    <property type="entry name" value="MS_channel_1st_1"/>
    <property type="match status" value="1"/>
</dbReference>
<evidence type="ECO:0000256" key="2">
    <source>
        <dbReference type="ARBA" id="ARBA00008017"/>
    </source>
</evidence>
<comment type="subcellular location">
    <subcellularLocation>
        <location evidence="7">Cell inner membrane</location>
        <topology evidence="7">Multi-pass membrane protein</topology>
    </subcellularLocation>
    <subcellularLocation>
        <location evidence="1">Cell membrane</location>
        <topology evidence="1">Multi-pass membrane protein</topology>
    </subcellularLocation>
</comment>
<sequence>MNLSNFSIDGSSMETLLHYGFQLVTAVITLAIGWWIIGMITRGIQRLMNIRSIDPTLQGFVTSVLGIALKIMLIISVASMVGIATTSFVAVLGAASLAVGMALQGSLGNFAGGVMILLFRPFKVGDNIVASGVEGAVQRIDIFHTILRTTDNRIIYVPNGTLSNQVVTNTSHEARRRTAISVLIDYEDDIDKAREIMLQLAREEERVLKEPAPSVFVAALNDANVKLTLLVWSKTSDASNMSPVFSEAVVKALRAAGFRLGVNTRNSL</sequence>
<dbReference type="KEGG" id="zpl:ZBT109_1807"/>
<evidence type="ECO:0000256" key="4">
    <source>
        <dbReference type="ARBA" id="ARBA00022692"/>
    </source>
</evidence>
<dbReference type="Pfam" id="PF21082">
    <property type="entry name" value="MS_channel_3rd"/>
    <property type="match status" value="1"/>
</dbReference>
<dbReference type="Gene3D" id="3.30.70.100">
    <property type="match status" value="1"/>
</dbReference>
<evidence type="ECO:0000256" key="5">
    <source>
        <dbReference type="ARBA" id="ARBA00022989"/>
    </source>
</evidence>
<dbReference type="PANTHER" id="PTHR30221">
    <property type="entry name" value="SMALL-CONDUCTANCE MECHANOSENSITIVE CHANNEL"/>
    <property type="match status" value="1"/>
</dbReference>
<organism evidence="10 11">
    <name type="scientific">Zymobacter palmae</name>
    <dbReference type="NCBI Taxonomy" id="33074"/>
    <lineage>
        <taxon>Bacteria</taxon>
        <taxon>Pseudomonadati</taxon>
        <taxon>Pseudomonadota</taxon>
        <taxon>Gammaproteobacteria</taxon>
        <taxon>Oceanospirillales</taxon>
        <taxon>Halomonadaceae</taxon>
        <taxon>Zymobacter group</taxon>
        <taxon>Zymobacter</taxon>
    </lineage>
</organism>
<dbReference type="RefSeq" id="WP_051523753.1">
    <property type="nucleotide sequence ID" value="NZ_AP018933.1"/>
</dbReference>
<dbReference type="Proteomes" id="UP000267342">
    <property type="component" value="Chromosome"/>
</dbReference>
<feature type="domain" description="Mechanosensitive ion channel MscS C-terminal" evidence="9">
    <location>
        <begin position="180"/>
        <end position="253"/>
    </location>
</feature>
<dbReference type="SUPFAM" id="SSF82689">
    <property type="entry name" value="Mechanosensitive channel protein MscS (YggB), C-terminal domain"/>
    <property type="match status" value="1"/>
</dbReference>
<dbReference type="GO" id="GO:0005886">
    <property type="term" value="C:plasma membrane"/>
    <property type="evidence" value="ECO:0007669"/>
    <property type="project" value="UniProtKB-SubCell"/>
</dbReference>
<reference evidence="10 11" key="1">
    <citation type="submission" date="2018-09" db="EMBL/GenBank/DDBJ databases">
        <title>Zymobacter palmae IAM14233 (=T109) whole genome analysis.</title>
        <authorList>
            <person name="Yanase H."/>
        </authorList>
    </citation>
    <scope>NUCLEOTIDE SEQUENCE [LARGE SCALE GENOMIC DNA]</scope>
    <source>
        <strain evidence="10 11">IAM14233</strain>
    </source>
</reference>
<dbReference type="InterPro" id="IPR011066">
    <property type="entry name" value="MscS_channel_C_sf"/>
</dbReference>
<evidence type="ECO:0000259" key="8">
    <source>
        <dbReference type="Pfam" id="PF00924"/>
    </source>
</evidence>
<dbReference type="InterPro" id="IPR023408">
    <property type="entry name" value="MscS_beta-dom_sf"/>
</dbReference>
<keyword evidence="7" id="KW-0407">Ion channel</keyword>
<feature type="transmembrane region" description="Helical" evidence="7">
    <location>
        <begin position="20"/>
        <end position="40"/>
    </location>
</feature>
<evidence type="ECO:0000256" key="1">
    <source>
        <dbReference type="ARBA" id="ARBA00004651"/>
    </source>
</evidence>
<keyword evidence="7" id="KW-0406">Ion transport</keyword>
<dbReference type="InterPro" id="IPR049278">
    <property type="entry name" value="MS_channel_C"/>
</dbReference>
<dbReference type="InterPro" id="IPR011014">
    <property type="entry name" value="MscS_channel_TM-2"/>
</dbReference>
<dbReference type="InterPro" id="IPR006685">
    <property type="entry name" value="MscS_channel_2nd"/>
</dbReference>
<evidence type="ECO:0000256" key="6">
    <source>
        <dbReference type="ARBA" id="ARBA00023136"/>
    </source>
</evidence>
<dbReference type="Pfam" id="PF00924">
    <property type="entry name" value="MS_channel_2nd"/>
    <property type="match status" value="1"/>
</dbReference>
<comment type="subunit">
    <text evidence="7">Homoheptamer.</text>
</comment>
<dbReference type="Gene3D" id="2.30.30.60">
    <property type="match status" value="1"/>
</dbReference>
<evidence type="ECO:0000256" key="7">
    <source>
        <dbReference type="RuleBase" id="RU369025"/>
    </source>
</evidence>
<evidence type="ECO:0000259" key="9">
    <source>
        <dbReference type="Pfam" id="PF21082"/>
    </source>
</evidence>
<keyword evidence="4 7" id="KW-0812">Transmembrane</keyword>
<dbReference type="InterPro" id="IPR045275">
    <property type="entry name" value="MscS_archaea/bacteria_type"/>
</dbReference>
<evidence type="ECO:0000313" key="10">
    <source>
        <dbReference type="EMBL" id="BBG30553.1"/>
    </source>
</evidence>
<keyword evidence="5 7" id="KW-1133">Transmembrane helix</keyword>
<dbReference type="GO" id="GO:0008381">
    <property type="term" value="F:mechanosensitive monoatomic ion channel activity"/>
    <property type="evidence" value="ECO:0007669"/>
    <property type="project" value="InterPro"/>
</dbReference>
<comment type="caution">
    <text evidence="7">Lacks conserved residue(s) required for the propagation of feature annotation.</text>
</comment>
<dbReference type="AlphaFoldDB" id="A0A348HG01"/>
<keyword evidence="3" id="KW-1003">Cell membrane</keyword>
<feature type="transmembrane region" description="Helical" evidence="7">
    <location>
        <begin position="60"/>
        <end position="84"/>
    </location>
</feature>
<proteinExistence type="inferred from homology"/>
<evidence type="ECO:0000313" key="11">
    <source>
        <dbReference type="Proteomes" id="UP000267342"/>
    </source>
</evidence>
<feature type="transmembrane region" description="Helical" evidence="7">
    <location>
        <begin position="90"/>
        <end position="119"/>
    </location>
</feature>
<comment type="similarity">
    <text evidence="2 7">Belongs to the MscS (TC 1.A.23) family.</text>
</comment>
<dbReference type="Gene3D" id="1.10.287.1260">
    <property type="match status" value="1"/>
</dbReference>
<dbReference type="InterPro" id="IPR010920">
    <property type="entry name" value="LSM_dom_sf"/>
</dbReference>
<evidence type="ECO:0000256" key="3">
    <source>
        <dbReference type="ARBA" id="ARBA00022475"/>
    </source>
</evidence>
<keyword evidence="7" id="KW-0997">Cell inner membrane</keyword>
<gene>
    <name evidence="10" type="ORF">ZBT109_1807</name>
</gene>
<dbReference type="SUPFAM" id="SSF82861">
    <property type="entry name" value="Mechanosensitive channel protein MscS (YggB), transmembrane region"/>
    <property type="match status" value="1"/>
</dbReference>
<keyword evidence="7" id="KW-0813">Transport</keyword>
<name>A0A348HG01_9GAMM</name>
<dbReference type="PANTHER" id="PTHR30221:SF1">
    <property type="entry name" value="SMALL-CONDUCTANCE MECHANOSENSITIVE CHANNEL"/>
    <property type="match status" value="1"/>
</dbReference>
<dbReference type="EMBL" id="AP018933">
    <property type="protein sequence ID" value="BBG30553.1"/>
    <property type="molecule type" value="Genomic_DNA"/>
</dbReference>
<accession>A0A348HG01</accession>
<dbReference type="InterPro" id="IPR008910">
    <property type="entry name" value="MSC_TM_helix"/>
</dbReference>
<dbReference type="SUPFAM" id="SSF50182">
    <property type="entry name" value="Sm-like ribonucleoproteins"/>
    <property type="match status" value="1"/>
</dbReference>